<reference evidence="1" key="1">
    <citation type="submission" date="2022-07" db="EMBL/GenBank/DDBJ databases">
        <title>Phylogenomic reconstructions and comparative analyses of Kickxellomycotina fungi.</title>
        <authorList>
            <person name="Reynolds N.K."/>
            <person name="Stajich J.E."/>
            <person name="Barry K."/>
            <person name="Grigoriev I.V."/>
            <person name="Crous P."/>
            <person name="Smith M.E."/>
        </authorList>
    </citation>
    <scope>NUCLEOTIDE SEQUENCE</scope>
    <source>
        <strain evidence="1">NBRC 100468</strain>
    </source>
</reference>
<dbReference type="AlphaFoldDB" id="A0A9W8DPT9"/>
<comment type="caution">
    <text evidence="1">The sequence shown here is derived from an EMBL/GenBank/DDBJ whole genome shotgun (WGS) entry which is preliminary data.</text>
</comment>
<name>A0A9W8DPT9_9FUNG</name>
<evidence type="ECO:0000313" key="2">
    <source>
        <dbReference type="Proteomes" id="UP001150538"/>
    </source>
</evidence>
<proteinExistence type="predicted"/>
<accession>A0A9W8DPT9</accession>
<gene>
    <name evidence="1" type="ORF">H4219_005573</name>
</gene>
<sequence length="943" mass="109596">MYRCCLTVLNKPVVIQGRFQFALQSCNIKSIQPAISLKSLISISTIAKETKEFHKNPHYSPHTLQKKPLPYYSTRDAIDKITQLSPQQESKSLLITDQVIVDELENIKKKLAQVNLGRTAIRQLTFLKDMNPKLNDLVGKFSTSQNVRKYNLDIRSIQEMCFSCMNTLLGLNMFPVPLKMRRKFHSKTIALFEELRETASWVEDTLGENPGWIRFHEQEMHLKLTVTNFELAWDVLLEYLKRGVDFSNNKLVERSIQILYMRTYRTQQFGQDERFVMERLLDMMKIRPEALSYYCYSLLTTLLRSYGTLKDIESIELHRDAVFAKSRKSLTDPRRSLSSTVNFLTIDIIIMYRLLGKKEHARSILEKKVRNCFPEAIRSINREDWVMLIELFLDKKSLCNLINFTKLTISPFKILTYAVDKAINYYESVGNYEKLDKYLDLRLRYKCKIISTTPEIVIKRLFETRPLSEAFLVMLKFGFHLHTKIDKSLPILKENIKKMDKDQRIQFFKEIFSAKDISPEYILYHLENVGRYSKDRQLLSDAQNYILVDKPDIINRISAENFISKVVFSKAFLARAFSGKKFIVPRKDICKILVILLRHITAVKRQSGVGEDYRGTFLPGKVMCFGYVIDLYNPNTTNNILKNNSVWYNRLILPLSQKFERVLLRESLRLGAMLDWRSIGSLLYERAIHHRFEEAHRLMVSTLRDIPRTSAIWIKRNYTEESTKCMVYGLALNMYNFMGRNDITGFIMKKVLELHPKFGLITPSAFHGLVSTYIDSISFDKNSTVDDVKNAWNWIMNFGSKIKASRNHQIGIPIDTTLLVLDGHIWASHKRASCGVNLNNCLSYAEALAKKGAPDEALNLVCQGIPKMGLTPDAKIFINMVNYFNNQKNYRYLDILCRHFIKNHPNVVVIAANRSHSNKHVHSVILDCKKKVPLKPSLKRLLK</sequence>
<dbReference type="EMBL" id="JANBPU010000338">
    <property type="protein sequence ID" value="KAJ1912511.1"/>
    <property type="molecule type" value="Genomic_DNA"/>
</dbReference>
<dbReference type="Proteomes" id="UP001150538">
    <property type="component" value="Unassembled WGS sequence"/>
</dbReference>
<keyword evidence="2" id="KW-1185">Reference proteome</keyword>
<organism evidence="1 2">
    <name type="scientific">Mycoemilia scoparia</name>
    <dbReference type="NCBI Taxonomy" id="417184"/>
    <lineage>
        <taxon>Eukaryota</taxon>
        <taxon>Fungi</taxon>
        <taxon>Fungi incertae sedis</taxon>
        <taxon>Zoopagomycota</taxon>
        <taxon>Kickxellomycotina</taxon>
        <taxon>Kickxellomycetes</taxon>
        <taxon>Kickxellales</taxon>
        <taxon>Kickxellaceae</taxon>
        <taxon>Mycoemilia</taxon>
    </lineage>
</organism>
<evidence type="ECO:0000313" key="1">
    <source>
        <dbReference type="EMBL" id="KAJ1912511.1"/>
    </source>
</evidence>
<protein>
    <submittedName>
        <fullName evidence="1">Uncharacterized protein</fullName>
    </submittedName>
</protein>